<reference evidence="1" key="1">
    <citation type="submission" date="2018-02" db="EMBL/GenBank/DDBJ databases">
        <title>Rhizophora mucronata_Transcriptome.</title>
        <authorList>
            <person name="Meera S.P."/>
            <person name="Sreeshan A."/>
            <person name="Augustine A."/>
        </authorList>
    </citation>
    <scope>NUCLEOTIDE SEQUENCE</scope>
    <source>
        <tissue evidence="1">Leaf</tissue>
    </source>
</reference>
<protein>
    <submittedName>
        <fullName evidence="1">Uncharacterized protein</fullName>
    </submittedName>
</protein>
<proteinExistence type="predicted"/>
<evidence type="ECO:0000313" key="1">
    <source>
        <dbReference type="EMBL" id="MBX57733.1"/>
    </source>
</evidence>
<sequence>MSRVGVFIFLHFGTFLFLYLCHKNTTFMCYWFCVIIKS</sequence>
<dbReference type="EMBL" id="GGEC01077249">
    <property type="protein sequence ID" value="MBX57733.1"/>
    <property type="molecule type" value="Transcribed_RNA"/>
</dbReference>
<organism evidence="1">
    <name type="scientific">Rhizophora mucronata</name>
    <name type="common">Asiatic mangrove</name>
    <dbReference type="NCBI Taxonomy" id="61149"/>
    <lineage>
        <taxon>Eukaryota</taxon>
        <taxon>Viridiplantae</taxon>
        <taxon>Streptophyta</taxon>
        <taxon>Embryophyta</taxon>
        <taxon>Tracheophyta</taxon>
        <taxon>Spermatophyta</taxon>
        <taxon>Magnoliopsida</taxon>
        <taxon>eudicotyledons</taxon>
        <taxon>Gunneridae</taxon>
        <taxon>Pentapetalae</taxon>
        <taxon>rosids</taxon>
        <taxon>fabids</taxon>
        <taxon>Malpighiales</taxon>
        <taxon>Rhizophoraceae</taxon>
        <taxon>Rhizophora</taxon>
    </lineage>
</organism>
<name>A0A2P2PSS1_RHIMU</name>
<accession>A0A2P2PSS1</accession>
<dbReference type="AlphaFoldDB" id="A0A2P2PSS1"/>